<dbReference type="InterPro" id="IPR024737">
    <property type="entry name" value="Get5_N"/>
</dbReference>
<sequence>MSVATELEFASKFQSLIKFVSSSKTFESDYAKNLTELDKVEKFAFPKIANPPLFKRSSGAESKTITVTFKSLRQPKFSIAIQTTSNVLVHKIKAAFVEELNKQSVDGVVYSIEQIKLMLKTKTVHDGDTLSKYLADESASELTLNVLISKATTATPLPELMQEVEADLGPDITTIVPKFTGLSEKAWADIYEILKREIADADNRDSYFESLKKASL</sequence>
<protein>
    <recommendedName>
        <fullName evidence="1">Get5 N-terminal domain-containing protein</fullName>
    </recommendedName>
</protein>
<dbReference type="Proteomes" id="UP000094801">
    <property type="component" value="Unassembled WGS sequence"/>
</dbReference>
<dbReference type="Pfam" id="PF12754">
    <property type="entry name" value="Get5_N"/>
    <property type="match status" value="1"/>
</dbReference>
<evidence type="ECO:0000313" key="2">
    <source>
        <dbReference type="EMBL" id="ODV85094.1"/>
    </source>
</evidence>
<proteinExistence type="predicted"/>
<dbReference type="InterPro" id="IPR029071">
    <property type="entry name" value="Ubiquitin-like_domsf"/>
</dbReference>
<reference evidence="3" key="1">
    <citation type="submission" date="2016-04" db="EMBL/GenBank/DDBJ databases">
        <title>Comparative genomics of biotechnologically important yeasts.</title>
        <authorList>
            <consortium name="DOE Joint Genome Institute"/>
            <person name="Riley R."/>
            <person name="Haridas S."/>
            <person name="Wolfe K.H."/>
            <person name="Lopes M.R."/>
            <person name="Hittinger C.T."/>
            <person name="Goker M."/>
            <person name="Salamov A."/>
            <person name="Wisecaver J."/>
            <person name="Long T.M."/>
            <person name="Aerts A.L."/>
            <person name="Barry K."/>
            <person name="Choi C."/>
            <person name="Clum A."/>
            <person name="Coughlan A.Y."/>
            <person name="Deshpande S."/>
            <person name="Douglass A.P."/>
            <person name="Hanson S.J."/>
            <person name="Klenk H.-P."/>
            <person name="Labutti K."/>
            <person name="Lapidus A."/>
            <person name="Lindquist E."/>
            <person name="Lipzen A."/>
            <person name="Meier-Kolthoff J.P."/>
            <person name="Ohm R.A."/>
            <person name="Otillar R.P."/>
            <person name="Pangilinan J."/>
            <person name="Peng Y."/>
            <person name="Rokas A."/>
            <person name="Rosa C.A."/>
            <person name="Scheuner C."/>
            <person name="Sibirny A.A."/>
            <person name="Slot J.C."/>
            <person name="Stielow J.B."/>
            <person name="Sun H."/>
            <person name="Kurtzman C.P."/>
            <person name="Blackwell M."/>
            <person name="Grigoriev I.V."/>
            <person name="Jeffries T.W."/>
        </authorList>
    </citation>
    <scope>NUCLEOTIDE SEQUENCE [LARGE SCALE GENOMIC DNA]</scope>
    <source>
        <strain evidence="3">NRRL YB-2248</strain>
    </source>
</reference>
<organism evidence="2 3">
    <name type="scientific">[Candida] arabinofermentans NRRL YB-2248</name>
    <dbReference type="NCBI Taxonomy" id="983967"/>
    <lineage>
        <taxon>Eukaryota</taxon>
        <taxon>Fungi</taxon>
        <taxon>Dikarya</taxon>
        <taxon>Ascomycota</taxon>
        <taxon>Saccharomycotina</taxon>
        <taxon>Pichiomycetes</taxon>
        <taxon>Pichiales</taxon>
        <taxon>Pichiaceae</taxon>
        <taxon>Ogataea</taxon>
        <taxon>Ogataea/Candida clade</taxon>
    </lineage>
</organism>
<accession>A0A1E4T031</accession>
<dbReference type="SUPFAM" id="SSF54236">
    <property type="entry name" value="Ubiquitin-like"/>
    <property type="match status" value="1"/>
</dbReference>
<dbReference type="EMBL" id="KV453854">
    <property type="protein sequence ID" value="ODV85094.1"/>
    <property type="molecule type" value="Genomic_DNA"/>
</dbReference>
<gene>
    <name evidence="2" type="ORF">CANARDRAFT_213130</name>
</gene>
<dbReference type="AlphaFoldDB" id="A0A1E4T031"/>
<dbReference type="Gene3D" id="3.10.20.90">
    <property type="entry name" value="Phosphatidylinositol 3-kinase Catalytic Subunit, Chain A, domain 1"/>
    <property type="match status" value="1"/>
</dbReference>
<evidence type="ECO:0000313" key="3">
    <source>
        <dbReference type="Proteomes" id="UP000094801"/>
    </source>
</evidence>
<evidence type="ECO:0000259" key="1">
    <source>
        <dbReference type="Pfam" id="PF12754"/>
    </source>
</evidence>
<feature type="domain" description="Get5 N-terminal" evidence="1">
    <location>
        <begin position="25"/>
        <end position="141"/>
    </location>
</feature>
<name>A0A1E4T031_9ASCO</name>
<dbReference type="OrthoDB" id="4067208at2759"/>
<keyword evidence="3" id="KW-1185">Reference proteome</keyword>